<evidence type="ECO:0000256" key="1">
    <source>
        <dbReference type="SAM" id="MobiDB-lite"/>
    </source>
</evidence>
<dbReference type="Proteomes" id="UP001596512">
    <property type="component" value="Unassembled WGS sequence"/>
</dbReference>
<feature type="compositionally biased region" description="Polar residues" evidence="1">
    <location>
        <begin position="1"/>
        <end position="20"/>
    </location>
</feature>
<sequence length="89" mass="9281">MTLSPTSGSTWQGGFTETRVSATGGTGSLTLSASGLPTGARAQFNPQTIAQGGASTVWFWTSSTTPRAPTRWWSRRPARTASPARPPTA</sequence>
<name>A0ABW2TH95_9PSEU</name>
<keyword evidence="3" id="KW-1185">Reference proteome</keyword>
<protein>
    <submittedName>
        <fullName evidence="2">Uncharacterized protein</fullName>
    </submittedName>
</protein>
<comment type="caution">
    <text evidence="2">The sequence shown here is derived from an EMBL/GenBank/DDBJ whole genome shotgun (WGS) entry which is preliminary data.</text>
</comment>
<feature type="region of interest" description="Disordered" evidence="1">
    <location>
        <begin position="66"/>
        <end position="89"/>
    </location>
</feature>
<organism evidence="2 3">
    <name type="scientific">Actinokineospora soli</name>
    <dbReference type="NCBI Taxonomy" id="1048753"/>
    <lineage>
        <taxon>Bacteria</taxon>
        <taxon>Bacillati</taxon>
        <taxon>Actinomycetota</taxon>
        <taxon>Actinomycetes</taxon>
        <taxon>Pseudonocardiales</taxon>
        <taxon>Pseudonocardiaceae</taxon>
        <taxon>Actinokineospora</taxon>
    </lineage>
</organism>
<accession>A0ABW2TH95</accession>
<evidence type="ECO:0000313" key="2">
    <source>
        <dbReference type="EMBL" id="MFC7612806.1"/>
    </source>
</evidence>
<dbReference type="EMBL" id="JBHTEY010000004">
    <property type="protein sequence ID" value="MFC7612806.1"/>
    <property type="molecule type" value="Genomic_DNA"/>
</dbReference>
<gene>
    <name evidence="2" type="ORF">ACFQV2_03265</name>
</gene>
<feature type="region of interest" description="Disordered" evidence="1">
    <location>
        <begin position="1"/>
        <end position="26"/>
    </location>
</feature>
<reference evidence="3" key="1">
    <citation type="journal article" date="2019" name="Int. J. Syst. Evol. Microbiol.">
        <title>The Global Catalogue of Microorganisms (GCM) 10K type strain sequencing project: providing services to taxonomists for standard genome sequencing and annotation.</title>
        <authorList>
            <consortium name="The Broad Institute Genomics Platform"/>
            <consortium name="The Broad Institute Genome Sequencing Center for Infectious Disease"/>
            <person name="Wu L."/>
            <person name="Ma J."/>
        </authorList>
    </citation>
    <scope>NUCLEOTIDE SEQUENCE [LARGE SCALE GENOMIC DNA]</scope>
    <source>
        <strain evidence="3">JCM 17695</strain>
    </source>
</reference>
<proteinExistence type="predicted"/>
<evidence type="ECO:0000313" key="3">
    <source>
        <dbReference type="Proteomes" id="UP001596512"/>
    </source>
</evidence>